<gene>
    <name evidence="1" type="ORF">HHA03_04450</name>
</gene>
<keyword evidence="2" id="KW-1185">Reference proteome</keyword>
<evidence type="ECO:0000313" key="2">
    <source>
        <dbReference type="Proteomes" id="UP000321547"/>
    </source>
</evidence>
<dbReference type="Proteomes" id="UP000321547">
    <property type="component" value="Unassembled WGS sequence"/>
</dbReference>
<organism evidence="1 2">
    <name type="scientific">Halolactibacillus halophilus</name>
    <dbReference type="NCBI Taxonomy" id="306540"/>
    <lineage>
        <taxon>Bacteria</taxon>
        <taxon>Bacillati</taxon>
        <taxon>Bacillota</taxon>
        <taxon>Bacilli</taxon>
        <taxon>Bacillales</taxon>
        <taxon>Bacillaceae</taxon>
        <taxon>Halolactibacillus</taxon>
    </lineage>
</organism>
<accession>A0ABQ0VIC1</accession>
<sequence>MLKYGKVLSSTEYKHYTMFGQLPSKSVVDIMLKYSDELKANHSLIQRCFKALDDRNVEP</sequence>
<reference evidence="1 2" key="1">
    <citation type="submission" date="2019-07" db="EMBL/GenBank/DDBJ databases">
        <title>Whole genome shotgun sequence of Halolactibacillus halophilus NBRC 100868.</title>
        <authorList>
            <person name="Hosoyama A."/>
            <person name="Uohara A."/>
            <person name="Ohji S."/>
            <person name="Ichikawa N."/>
        </authorList>
    </citation>
    <scope>NUCLEOTIDE SEQUENCE [LARGE SCALE GENOMIC DNA]</scope>
    <source>
        <strain evidence="1 2">NBRC 100868</strain>
    </source>
</reference>
<dbReference type="EMBL" id="BJWI01000003">
    <property type="protein sequence ID" value="GEM00913.1"/>
    <property type="molecule type" value="Genomic_DNA"/>
</dbReference>
<name>A0ABQ0VIC1_9BACI</name>
<protein>
    <submittedName>
        <fullName evidence="1">Uncharacterized protein</fullName>
    </submittedName>
</protein>
<proteinExistence type="predicted"/>
<evidence type="ECO:0000313" key="1">
    <source>
        <dbReference type="EMBL" id="GEM00913.1"/>
    </source>
</evidence>
<comment type="caution">
    <text evidence="1">The sequence shown here is derived from an EMBL/GenBank/DDBJ whole genome shotgun (WGS) entry which is preliminary data.</text>
</comment>